<dbReference type="EMBL" id="FOJS01000066">
    <property type="protein sequence ID" value="SFA55771.1"/>
    <property type="molecule type" value="Genomic_DNA"/>
</dbReference>
<dbReference type="AlphaFoldDB" id="A0A1I0TVG0"/>
<protein>
    <submittedName>
        <fullName evidence="2">Uncharacterized protein</fullName>
    </submittedName>
</protein>
<reference evidence="2" key="2">
    <citation type="submission" date="2016-10" db="EMBL/GenBank/DDBJ databases">
        <authorList>
            <person name="de Groot N.N."/>
        </authorList>
    </citation>
    <scope>NUCLEOTIDE SEQUENCE [LARGE SCALE GENOMIC DNA]</scope>
    <source>
        <strain evidence="2">M1</strain>
    </source>
</reference>
<sequence>MIITHLNSGRKVEFTLEGTTLNIGSLSIDLQERQGDVQRVIDVCLDTTYTTVQEGVGAWYVATIIIPPREYQLVKNDNGETSIVPMSLNMSKVEIRLWALPEGVEM</sequence>
<gene>
    <name evidence="1" type="ORF">SAMN05192569_10653</name>
    <name evidence="2" type="ORF">SAMN05192569_10663</name>
</gene>
<dbReference type="EMBL" id="FOJS01000065">
    <property type="protein sequence ID" value="SFA55663.1"/>
    <property type="molecule type" value="Genomic_DNA"/>
</dbReference>
<evidence type="ECO:0000313" key="2">
    <source>
        <dbReference type="EMBL" id="SFA55771.1"/>
    </source>
</evidence>
<evidence type="ECO:0000313" key="1">
    <source>
        <dbReference type="EMBL" id="SFA55663.1"/>
    </source>
</evidence>
<dbReference type="Proteomes" id="UP000198650">
    <property type="component" value="Unassembled WGS sequence"/>
</dbReference>
<dbReference type="OrthoDB" id="2971178at2"/>
<organism evidence="2 3">
    <name type="scientific">Parageobacillus thermantarcticus</name>
    <dbReference type="NCBI Taxonomy" id="186116"/>
    <lineage>
        <taxon>Bacteria</taxon>
        <taxon>Bacillati</taxon>
        <taxon>Bacillota</taxon>
        <taxon>Bacilli</taxon>
        <taxon>Bacillales</taxon>
        <taxon>Anoxybacillaceae</taxon>
        <taxon>Parageobacillus</taxon>
    </lineage>
</organism>
<keyword evidence="3" id="KW-1185">Reference proteome</keyword>
<name>A0A1I0TVG0_9BACL</name>
<accession>A0A1I0TVG0</accession>
<evidence type="ECO:0000313" key="3">
    <source>
        <dbReference type="Proteomes" id="UP000198650"/>
    </source>
</evidence>
<dbReference type="STRING" id="186116.SAMN05192569_10653"/>
<reference evidence="3" key="1">
    <citation type="submission" date="2016-10" db="EMBL/GenBank/DDBJ databases">
        <authorList>
            <person name="Varghese N."/>
            <person name="Submissions S."/>
        </authorList>
    </citation>
    <scope>NUCLEOTIDE SEQUENCE [LARGE SCALE GENOMIC DNA]</scope>
    <source>
        <strain evidence="3">M1</strain>
    </source>
</reference>
<proteinExistence type="predicted"/>
<dbReference type="RefSeq" id="WP_090952100.1">
    <property type="nucleotide sequence ID" value="NZ_FOJS01000065.1"/>
</dbReference>